<comment type="function">
    <text evidence="4 5">Cell division protein that is part of the divisome complex and is recruited early to the Z-ring. Probably stimulates Z-ring formation, perhaps through the cross-linking of FtsZ protofilaments. Its function overlaps with FtsA.</text>
</comment>
<keyword evidence="2 5" id="KW-0717">Septation</keyword>
<evidence type="ECO:0000256" key="3">
    <source>
        <dbReference type="ARBA" id="ARBA00023306"/>
    </source>
</evidence>
<keyword evidence="3 5" id="KW-0131">Cell cycle</keyword>
<dbReference type="InterPro" id="IPR007561">
    <property type="entry name" value="Cell_div_SepF/SepF-rel"/>
</dbReference>
<reference evidence="7 8" key="1">
    <citation type="submission" date="2014-07" db="EMBL/GenBank/DDBJ databases">
        <authorList>
            <person name="Urmite Genomes Urmite Genomes"/>
        </authorList>
    </citation>
    <scope>NUCLEOTIDE SEQUENCE [LARGE SCALE GENOMIC DNA]</scope>
    <source>
        <strain evidence="7 8">13MG44_air</strain>
    </source>
</reference>
<dbReference type="Pfam" id="PF04472">
    <property type="entry name" value="SepF"/>
    <property type="match status" value="1"/>
</dbReference>
<sequence>MKMAITKFIKDLFVVEEEVPVNDKKTEQTKTPAKVTNLNTNKQPNSRQKEAAPKKAVQSGKKLPVAKQGAQKPAAPKARVQQDQKKAKTKAAPTQNRESRTMPVNDQNTKVCLFEPRVFAETQDIADELKSNRAALVNLTKIDSVPKKRIVDFLSGTVYALEGDIQKVGADIFLCTPNSFGVEGEISDKEEFFDEM</sequence>
<dbReference type="InterPro" id="IPR038594">
    <property type="entry name" value="SepF-like_sf"/>
</dbReference>
<name>A0A078M3Y3_9STAP</name>
<dbReference type="Proteomes" id="UP000044136">
    <property type="component" value="Unassembled WGS sequence"/>
</dbReference>
<keyword evidence="8" id="KW-1185">Reference proteome</keyword>
<dbReference type="STRING" id="1461582.BN1048_00461"/>
<dbReference type="InterPro" id="IPR023052">
    <property type="entry name" value="Cell_div_SepF"/>
</dbReference>
<evidence type="ECO:0000256" key="4">
    <source>
        <dbReference type="ARBA" id="ARBA00044936"/>
    </source>
</evidence>
<evidence type="ECO:0000256" key="5">
    <source>
        <dbReference type="HAMAP-Rule" id="MF_01197"/>
    </source>
</evidence>
<protein>
    <recommendedName>
        <fullName evidence="5">Cell division protein SepF</fullName>
    </recommendedName>
</protein>
<feature type="region of interest" description="Disordered" evidence="6">
    <location>
        <begin position="19"/>
        <end position="102"/>
    </location>
</feature>
<comment type="similarity">
    <text evidence="5">Belongs to the SepF family.</text>
</comment>
<dbReference type="Gene3D" id="3.30.110.150">
    <property type="entry name" value="SepF-like protein"/>
    <property type="match status" value="1"/>
</dbReference>
<dbReference type="AlphaFoldDB" id="A0A078M3Y3"/>
<dbReference type="HAMAP" id="MF_01197">
    <property type="entry name" value="SepF"/>
    <property type="match status" value="1"/>
</dbReference>
<dbReference type="PANTHER" id="PTHR35798:SF1">
    <property type="entry name" value="CELL DIVISION PROTEIN SEPF"/>
    <property type="match status" value="1"/>
</dbReference>
<dbReference type="GO" id="GO:0000917">
    <property type="term" value="P:division septum assembly"/>
    <property type="evidence" value="ECO:0007669"/>
    <property type="project" value="UniProtKB-KW"/>
</dbReference>
<dbReference type="GO" id="GO:0043093">
    <property type="term" value="P:FtsZ-dependent cytokinesis"/>
    <property type="evidence" value="ECO:0007669"/>
    <property type="project" value="UniProtKB-UniRule"/>
</dbReference>
<dbReference type="HOGENOM" id="CLU_078499_4_1_9"/>
<evidence type="ECO:0000256" key="6">
    <source>
        <dbReference type="SAM" id="MobiDB-lite"/>
    </source>
</evidence>
<dbReference type="GO" id="GO:0005737">
    <property type="term" value="C:cytoplasm"/>
    <property type="evidence" value="ECO:0007669"/>
    <property type="project" value="UniProtKB-SubCell"/>
</dbReference>
<organism evidence="7 8">
    <name type="scientific">Jeotgalicoccus saudimassiliensis</name>
    <dbReference type="NCBI Taxonomy" id="1461582"/>
    <lineage>
        <taxon>Bacteria</taxon>
        <taxon>Bacillati</taxon>
        <taxon>Bacillota</taxon>
        <taxon>Bacilli</taxon>
        <taxon>Bacillales</taxon>
        <taxon>Staphylococcaceae</taxon>
        <taxon>Jeotgalicoccus</taxon>
    </lineage>
</organism>
<dbReference type="eggNOG" id="COG1799">
    <property type="taxonomic scope" value="Bacteria"/>
</dbReference>
<evidence type="ECO:0000256" key="1">
    <source>
        <dbReference type="ARBA" id="ARBA00022618"/>
    </source>
</evidence>
<dbReference type="PANTHER" id="PTHR35798">
    <property type="entry name" value="CELL DIVISION PROTEIN SEPF"/>
    <property type="match status" value="1"/>
</dbReference>
<evidence type="ECO:0000313" key="8">
    <source>
        <dbReference type="Proteomes" id="UP000044136"/>
    </source>
</evidence>
<feature type="compositionally biased region" description="Polar residues" evidence="6">
    <location>
        <begin position="29"/>
        <end position="46"/>
    </location>
</feature>
<accession>A0A078M3Y3</accession>
<comment type="subunit">
    <text evidence="5">Homodimer. Interacts with FtsZ.</text>
</comment>
<gene>
    <name evidence="5 7" type="primary">sepF</name>
    <name evidence="7" type="ORF">BN1048_00461</name>
</gene>
<comment type="subcellular location">
    <subcellularLocation>
        <location evidence="5">Cytoplasm</location>
    </subcellularLocation>
    <text evidence="5">Localizes to the division site, in a FtsZ-dependent manner.</text>
</comment>
<keyword evidence="1 5" id="KW-0132">Cell division</keyword>
<proteinExistence type="inferred from homology"/>
<evidence type="ECO:0000256" key="2">
    <source>
        <dbReference type="ARBA" id="ARBA00023210"/>
    </source>
</evidence>
<feature type="compositionally biased region" description="Low complexity" evidence="6">
    <location>
        <begin position="66"/>
        <end position="78"/>
    </location>
</feature>
<keyword evidence="5" id="KW-0963">Cytoplasm</keyword>
<evidence type="ECO:0000313" key="7">
    <source>
        <dbReference type="EMBL" id="CDZ99426.1"/>
    </source>
</evidence>
<dbReference type="EMBL" id="CCSE01000001">
    <property type="protein sequence ID" value="CDZ99426.1"/>
    <property type="molecule type" value="Genomic_DNA"/>
</dbReference>